<sequence length="286" mass="32357">MKRNIDWEDLRLFLAVAKAGGLAGAADKTGVSAATLGRRVSSLERSLNARLVEREARGYQLTSAGQKLLMQLEDMDQAAQSIAAWRDTGQARRRIRISAGDWTMRLLMDNLDGFWTPGSGWVPELLADPRNRDVARRQIDIGIRNKRPKQEWLAGRKVGTVRFAAYQSDKITEDQKIGWVSPVEKEALFPTAVWMMENHAADVTITVNRASLALSLVRQGHARMLLPMFVGEAYPDLVRVSEPVEELETERWLVMHQDERHEPLIRQAVSALAKLLKRDPLLRPEF</sequence>
<gene>
    <name evidence="6" type="ORF">K1718_26010</name>
</gene>
<evidence type="ECO:0000259" key="5">
    <source>
        <dbReference type="PROSITE" id="PS50931"/>
    </source>
</evidence>
<dbReference type="Gene3D" id="3.40.190.290">
    <property type="match status" value="1"/>
</dbReference>
<protein>
    <submittedName>
        <fullName evidence="6">LysR family transcriptional regulator</fullName>
    </submittedName>
</protein>
<feature type="domain" description="HTH lysR-type" evidence="5">
    <location>
        <begin position="5"/>
        <end position="62"/>
    </location>
</feature>
<dbReference type="PANTHER" id="PTHR30579:SF3">
    <property type="entry name" value="TRANSCRIPTIONAL REGULATORY PROTEIN"/>
    <property type="match status" value="1"/>
</dbReference>
<dbReference type="PANTHER" id="PTHR30579">
    <property type="entry name" value="TRANSCRIPTIONAL REGULATOR"/>
    <property type="match status" value="1"/>
</dbReference>
<evidence type="ECO:0000256" key="3">
    <source>
        <dbReference type="ARBA" id="ARBA00023125"/>
    </source>
</evidence>
<reference evidence="6 7" key="1">
    <citation type="submission" date="2023-03" db="EMBL/GenBank/DDBJ databases">
        <title>Roseibium porphyridii sp. nov. and Roseibium rhodosorbium sp. nov. isolated from marine algae, Porphyridium cruentum and Rhodosorus marinus, respectively.</title>
        <authorList>
            <person name="Lee M.W."/>
            <person name="Choi B.J."/>
            <person name="Lee J.K."/>
            <person name="Choi D.G."/>
            <person name="Baek J.H."/>
            <person name="Bayburt H."/>
            <person name="Kim J.M."/>
            <person name="Han D.M."/>
            <person name="Kim K.H."/>
            <person name="Jeon C.O."/>
        </authorList>
    </citation>
    <scope>NUCLEOTIDE SEQUENCE [LARGE SCALE GENOMIC DNA]</scope>
    <source>
        <strain evidence="6 7">KMA01</strain>
    </source>
</reference>
<name>A0ABY8F2F3_9HYPH</name>
<evidence type="ECO:0000313" key="6">
    <source>
        <dbReference type="EMBL" id="WFE89566.1"/>
    </source>
</evidence>
<dbReference type="InterPro" id="IPR036388">
    <property type="entry name" value="WH-like_DNA-bd_sf"/>
</dbReference>
<dbReference type="InterPro" id="IPR036390">
    <property type="entry name" value="WH_DNA-bd_sf"/>
</dbReference>
<dbReference type="Proteomes" id="UP001209803">
    <property type="component" value="Chromosome"/>
</dbReference>
<proteinExistence type="inferred from homology"/>
<dbReference type="Gene3D" id="1.10.10.10">
    <property type="entry name" value="Winged helix-like DNA-binding domain superfamily/Winged helix DNA-binding domain"/>
    <property type="match status" value="1"/>
</dbReference>
<evidence type="ECO:0000313" key="7">
    <source>
        <dbReference type="Proteomes" id="UP001209803"/>
    </source>
</evidence>
<keyword evidence="3" id="KW-0238">DNA-binding</keyword>
<evidence type="ECO:0000256" key="4">
    <source>
        <dbReference type="ARBA" id="ARBA00023163"/>
    </source>
</evidence>
<dbReference type="Pfam" id="PF03466">
    <property type="entry name" value="LysR_substrate"/>
    <property type="match status" value="1"/>
</dbReference>
<dbReference type="PROSITE" id="PS50931">
    <property type="entry name" value="HTH_LYSR"/>
    <property type="match status" value="1"/>
</dbReference>
<dbReference type="Pfam" id="PF00126">
    <property type="entry name" value="HTH_1"/>
    <property type="match status" value="1"/>
</dbReference>
<accession>A0ABY8F2F3</accession>
<dbReference type="EMBL" id="CP120863">
    <property type="protein sequence ID" value="WFE89566.1"/>
    <property type="molecule type" value="Genomic_DNA"/>
</dbReference>
<evidence type="ECO:0000256" key="2">
    <source>
        <dbReference type="ARBA" id="ARBA00023015"/>
    </source>
</evidence>
<dbReference type="InterPro" id="IPR000847">
    <property type="entry name" value="LysR_HTH_N"/>
</dbReference>
<keyword evidence="4" id="KW-0804">Transcription</keyword>
<organism evidence="6 7">
    <name type="scientific">Roseibium porphyridii</name>
    <dbReference type="NCBI Taxonomy" id="2866279"/>
    <lineage>
        <taxon>Bacteria</taxon>
        <taxon>Pseudomonadati</taxon>
        <taxon>Pseudomonadota</taxon>
        <taxon>Alphaproteobacteria</taxon>
        <taxon>Hyphomicrobiales</taxon>
        <taxon>Stappiaceae</taxon>
        <taxon>Roseibium</taxon>
    </lineage>
</organism>
<dbReference type="SUPFAM" id="SSF53850">
    <property type="entry name" value="Periplasmic binding protein-like II"/>
    <property type="match status" value="1"/>
</dbReference>
<keyword evidence="2" id="KW-0805">Transcription regulation</keyword>
<dbReference type="InterPro" id="IPR050176">
    <property type="entry name" value="LTTR"/>
</dbReference>
<evidence type="ECO:0000256" key="1">
    <source>
        <dbReference type="ARBA" id="ARBA00009437"/>
    </source>
</evidence>
<keyword evidence="7" id="KW-1185">Reference proteome</keyword>
<dbReference type="InterPro" id="IPR005119">
    <property type="entry name" value="LysR_subst-bd"/>
</dbReference>
<dbReference type="SUPFAM" id="SSF46785">
    <property type="entry name" value="Winged helix' DNA-binding domain"/>
    <property type="match status" value="1"/>
</dbReference>
<dbReference type="RefSeq" id="WP_265680309.1">
    <property type="nucleotide sequence ID" value="NZ_CP120863.1"/>
</dbReference>
<comment type="similarity">
    <text evidence="1">Belongs to the LysR transcriptional regulatory family.</text>
</comment>